<protein>
    <submittedName>
        <fullName evidence="1">600_t:CDS:1</fullName>
    </submittedName>
</protein>
<name>A0ACA9QCK9_9GLOM</name>
<proteinExistence type="predicted"/>
<reference evidence="1" key="1">
    <citation type="submission" date="2021-06" db="EMBL/GenBank/DDBJ databases">
        <authorList>
            <person name="Kallberg Y."/>
            <person name="Tangrot J."/>
            <person name="Rosling A."/>
        </authorList>
    </citation>
    <scope>NUCLEOTIDE SEQUENCE</scope>
    <source>
        <strain evidence="1">CL356</strain>
    </source>
</reference>
<comment type="caution">
    <text evidence="1">The sequence shown here is derived from an EMBL/GenBank/DDBJ whole genome shotgun (WGS) entry which is preliminary data.</text>
</comment>
<dbReference type="EMBL" id="CAJVPT010050965">
    <property type="protein sequence ID" value="CAG8746942.1"/>
    <property type="molecule type" value="Genomic_DNA"/>
</dbReference>
<dbReference type="Proteomes" id="UP000789525">
    <property type="component" value="Unassembled WGS sequence"/>
</dbReference>
<gene>
    <name evidence="1" type="ORF">ACOLOM_LOCUS12498</name>
</gene>
<sequence length="162" mass="18707">MSLKGKKRKRDGPEEVDSLKEDEKVGTSVAPVKRRRLALLPKSSTIYKTESEPGNGGFHEITSLYNLIAADKTRYIELLDHTPKYSYMFLRPRRWGKSTFLQTLTDYYDKTKKDSFNDIFGDLYIGKHPTADRNRLLVLRFDFSEVSGADTNEGIEKSFNRM</sequence>
<keyword evidence="2" id="KW-1185">Reference proteome</keyword>
<evidence type="ECO:0000313" key="1">
    <source>
        <dbReference type="EMBL" id="CAG8746942.1"/>
    </source>
</evidence>
<accession>A0ACA9QCK9</accession>
<organism evidence="1 2">
    <name type="scientific">Acaulospora colombiana</name>
    <dbReference type="NCBI Taxonomy" id="27376"/>
    <lineage>
        <taxon>Eukaryota</taxon>
        <taxon>Fungi</taxon>
        <taxon>Fungi incertae sedis</taxon>
        <taxon>Mucoromycota</taxon>
        <taxon>Glomeromycotina</taxon>
        <taxon>Glomeromycetes</taxon>
        <taxon>Diversisporales</taxon>
        <taxon>Acaulosporaceae</taxon>
        <taxon>Acaulospora</taxon>
    </lineage>
</organism>
<feature type="non-terminal residue" evidence="1">
    <location>
        <position position="162"/>
    </location>
</feature>
<evidence type="ECO:0000313" key="2">
    <source>
        <dbReference type="Proteomes" id="UP000789525"/>
    </source>
</evidence>